<keyword evidence="5" id="KW-1185">Reference proteome</keyword>
<protein>
    <submittedName>
        <fullName evidence="4">Adenosine kinase</fullName>
    </submittedName>
</protein>
<dbReference type="PANTHER" id="PTHR10584">
    <property type="entry name" value="SUGAR KINASE"/>
    <property type="match status" value="1"/>
</dbReference>
<dbReference type="InterPro" id="IPR002173">
    <property type="entry name" value="Carboh/pur_kinase_PfkB_CS"/>
</dbReference>
<evidence type="ECO:0000259" key="3">
    <source>
        <dbReference type="Pfam" id="PF00294"/>
    </source>
</evidence>
<evidence type="ECO:0000313" key="4">
    <source>
        <dbReference type="EMBL" id="GAB11828.1"/>
    </source>
</evidence>
<dbReference type="InterPro" id="IPR029056">
    <property type="entry name" value="Ribokinase-like"/>
</dbReference>
<dbReference type="Pfam" id="PF00294">
    <property type="entry name" value="PfkB"/>
    <property type="match status" value="1"/>
</dbReference>
<keyword evidence="1" id="KW-0808">Transferase</keyword>
<gene>
    <name evidence="4" type="primary">adoK</name>
    <name evidence="4" type="ORF">GOARA_089_00100</name>
</gene>
<dbReference type="AlphaFoldDB" id="G7H7K3"/>
<dbReference type="SUPFAM" id="SSF53613">
    <property type="entry name" value="Ribokinase-like"/>
    <property type="match status" value="1"/>
</dbReference>
<dbReference type="PROSITE" id="PS00583">
    <property type="entry name" value="PFKB_KINASES_1"/>
    <property type="match status" value="1"/>
</dbReference>
<dbReference type="GO" id="GO:0016301">
    <property type="term" value="F:kinase activity"/>
    <property type="evidence" value="ECO:0007669"/>
    <property type="project" value="UniProtKB-KW"/>
</dbReference>
<evidence type="ECO:0000256" key="1">
    <source>
        <dbReference type="ARBA" id="ARBA00022679"/>
    </source>
</evidence>
<evidence type="ECO:0000313" key="5">
    <source>
        <dbReference type="Proteomes" id="UP000035088"/>
    </source>
</evidence>
<name>G7H7K3_9ACTN</name>
<dbReference type="Gene3D" id="3.40.1190.20">
    <property type="match status" value="1"/>
</dbReference>
<organism evidence="4 5">
    <name type="scientific">Gordonia araii NBRC 100433</name>
    <dbReference type="NCBI Taxonomy" id="1073574"/>
    <lineage>
        <taxon>Bacteria</taxon>
        <taxon>Bacillati</taxon>
        <taxon>Actinomycetota</taxon>
        <taxon>Actinomycetes</taxon>
        <taxon>Mycobacteriales</taxon>
        <taxon>Gordoniaceae</taxon>
        <taxon>Gordonia</taxon>
    </lineage>
</organism>
<dbReference type="STRING" id="1073574.GOARA_089_00100"/>
<dbReference type="Proteomes" id="UP000035088">
    <property type="component" value="Unassembled WGS sequence"/>
</dbReference>
<feature type="domain" description="Carbohydrate kinase PfkB" evidence="3">
    <location>
        <begin position="40"/>
        <end position="300"/>
    </location>
</feature>
<dbReference type="PANTHER" id="PTHR10584:SF166">
    <property type="entry name" value="RIBOKINASE"/>
    <property type="match status" value="1"/>
</dbReference>
<dbReference type="EMBL" id="BAEE01000089">
    <property type="protein sequence ID" value="GAB11828.1"/>
    <property type="molecule type" value="Genomic_DNA"/>
</dbReference>
<dbReference type="InterPro" id="IPR011611">
    <property type="entry name" value="PfkB_dom"/>
</dbReference>
<comment type="caution">
    <text evidence="4">The sequence shown here is derived from an EMBL/GenBank/DDBJ whole genome shotgun (WGS) entry which is preliminary data.</text>
</comment>
<sequence>MGSVADVSIAVCGSLATDHLMKFPGKFADQLLADQLEHLSLSFLVEDLVVRRGGVGGNIAYAIGELGGAPKLVAAAGSDFDEYRRWLTDHGVDCAGVRVFDTAHTARFMCTTDETMAQLASFYAGAMTRAREIDLIAVLDEIGRPDLVLIGADDPEAMINHTRACRDAGIDFAADPSQQLARLDGETARGLIVGAKYLFTNEYEWGLLKQKTGLSEAEIANLAGVRITTLGAGGSQIVVDGETITVPVVPVVNAVDPTGVGDGFRAGFLTGLAGGLSYERSAQLGSMVAVLVLECDSTQGWSWDAAQAAKRLDDAYGSEAAAEIVAVFA</sequence>
<dbReference type="CDD" id="cd01942">
    <property type="entry name" value="ribokinase_group_A"/>
    <property type="match status" value="1"/>
</dbReference>
<proteinExistence type="predicted"/>
<evidence type="ECO:0000256" key="2">
    <source>
        <dbReference type="ARBA" id="ARBA00022777"/>
    </source>
</evidence>
<reference evidence="4 5" key="1">
    <citation type="submission" date="2011-11" db="EMBL/GenBank/DDBJ databases">
        <title>Whole genome shotgun sequence of Gordonia araii NBRC 100433.</title>
        <authorList>
            <person name="Yoshida Y."/>
            <person name="Hosoyama A."/>
            <person name="Tsuchikane K."/>
            <person name="Katsumata H."/>
            <person name="Yamazaki S."/>
            <person name="Fujita N."/>
        </authorList>
    </citation>
    <scope>NUCLEOTIDE SEQUENCE [LARGE SCALE GENOMIC DNA]</scope>
    <source>
        <strain evidence="4 5">NBRC 100433</strain>
    </source>
</reference>
<accession>G7H7K3</accession>
<keyword evidence="2 4" id="KW-0418">Kinase</keyword>